<name>A0A8C0GAT1_CHEAB</name>
<organism evidence="2 3">
    <name type="scientific">Chelonoidis abingdonii</name>
    <name type="common">Abingdon island giant tortoise</name>
    <name type="synonym">Testudo abingdonii</name>
    <dbReference type="NCBI Taxonomy" id="106734"/>
    <lineage>
        <taxon>Eukaryota</taxon>
        <taxon>Metazoa</taxon>
        <taxon>Chordata</taxon>
        <taxon>Craniata</taxon>
        <taxon>Vertebrata</taxon>
        <taxon>Euteleostomi</taxon>
        <taxon>Archelosauria</taxon>
        <taxon>Testudinata</taxon>
        <taxon>Testudines</taxon>
        <taxon>Cryptodira</taxon>
        <taxon>Durocryptodira</taxon>
        <taxon>Testudinoidea</taxon>
        <taxon>Testudinidae</taxon>
        <taxon>Chelonoidis</taxon>
    </lineage>
</organism>
<feature type="compositionally biased region" description="Polar residues" evidence="1">
    <location>
        <begin position="1"/>
        <end position="37"/>
    </location>
</feature>
<proteinExistence type="predicted"/>
<dbReference type="GeneTree" id="ENSGT00960000191148"/>
<reference evidence="2" key="2">
    <citation type="submission" date="2025-09" db="UniProtKB">
        <authorList>
            <consortium name="Ensembl"/>
        </authorList>
    </citation>
    <scope>IDENTIFICATION</scope>
</reference>
<protein>
    <submittedName>
        <fullName evidence="2">Uncharacterized protein</fullName>
    </submittedName>
</protein>
<reference evidence="2" key="1">
    <citation type="submission" date="2025-08" db="UniProtKB">
        <authorList>
            <consortium name="Ensembl"/>
        </authorList>
    </citation>
    <scope>IDENTIFICATION</scope>
</reference>
<evidence type="ECO:0000313" key="2">
    <source>
        <dbReference type="Ensembl" id="ENSCABP00000005042.1"/>
    </source>
</evidence>
<accession>A0A8C0GAT1</accession>
<evidence type="ECO:0000313" key="3">
    <source>
        <dbReference type="Proteomes" id="UP000694404"/>
    </source>
</evidence>
<keyword evidence="3" id="KW-1185">Reference proteome</keyword>
<evidence type="ECO:0000256" key="1">
    <source>
        <dbReference type="SAM" id="MobiDB-lite"/>
    </source>
</evidence>
<dbReference type="Proteomes" id="UP000694404">
    <property type="component" value="Unplaced"/>
</dbReference>
<dbReference type="Ensembl" id="ENSCABT00000005480.1">
    <property type="protein sequence ID" value="ENSCABP00000005042.1"/>
    <property type="gene ID" value="ENSCABG00000003789.1"/>
</dbReference>
<feature type="compositionally biased region" description="Polar residues" evidence="1">
    <location>
        <begin position="68"/>
        <end position="80"/>
    </location>
</feature>
<sequence length="113" mass="12155">IASSSQAARTGRWSSSTKGPTASSRGCSWNPTCSPCSTRRHRCGPGTNRDCPMSSKTKEATSSTSGTLTWVTSPRSQGSGTPWALCTRPPLTRPCTFQWTRLARSVHRCTTTC</sequence>
<dbReference type="AlphaFoldDB" id="A0A8C0GAT1"/>
<feature type="region of interest" description="Disordered" evidence="1">
    <location>
        <begin position="1"/>
        <end position="84"/>
    </location>
</feature>